<keyword evidence="1" id="KW-0472">Membrane</keyword>
<dbReference type="EMBL" id="BAABJM010000001">
    <property type="protein sequence ID" value="GAA5042379.1"/>
    <property type="molecule type" value="Genomic_DNA"/>
</dbReference>
<keyword evidence="3" id="KW-1185">Reference proteome</keyword>
<feature type="transmembrane region" description="Helical" evidence="1">
    <location>
        <begin position="28"/>
        <end position="52"/>
    </location>
</feature>
<reference evidence="3" key="1">
    <citation type="journal article" date="2019" name="Int. J. Syst. Evol. Microbiol.">
        <title>The Global Catalogue of Microorganisms (GCM) 10K type strain sequencing project: providing services to taxonomists for standard genome sequencing and annotation.</title>
        <authorList>
            <consortium name="The Broad Institute Genomics Platform"/>
            <consortium name="The Broad Institute Genome Sequencing Center for Infectious Disease"/>
            <person name="Wu L."/>
            <person name="Ma J."/>
        </authorList>
    </citation>
    <scope>NUCLEOTIDE SEQUENCE [LARGE SCALE GENOMIC DNA]</scope>
    <source>
        <strain evidence="3">JCM 18298</strain>
    </source>
</reference>
<feature type="transmembrane region" description="Helical" evidence="1">
    <location>
        <begin position="86"/>
        <end position="106"/>
    </location>
</feature>
<keyword evidence="1" id="KW-0812">Transmembrane</keyword>
<evidence type="ECO:0000256" key="1">
    <source>
        <dbReference type="SAM" id="Phobius"/>
    </source>
</evidence>
<comment type="caution">
    <text evidence="2">The sequence shown here is derived from an EMBL/GenBank/DDBJ whole genome shotgun (WGS) entry which is preliminary data.</text>
</comment>
<feature type="transmembrane region" description="Helical" evidence="1">
    <location>
        <begin position="58"/>
        <end position="79"/>
    </location>
</feature>
<dbReference type="Proteomes" id="UP001500603">
    <property type="component" value="Unassembled WGS sequence"/>
</dbReference>
<evidence type="ECO:0008006" key="4">
    <source>
        <dbReference type="Google" id="ProtNLM"/>
    </source>
</evidence>
<evidence type="ECO:0000313" key="3">
    <source>
        <dbReference type="Proteomes" id="UP001500603"/>
    </source>
</evidence>
<proteinExistence type="predicted"/>
<sequence length="161" mass="17041">MTTAVDNHAGDSAPVEPGRGRVEAALRALGPVIVFFLVLDALITLALEVLFLPTYVGATVVPVSGVLAGVVNVLLVMGVRTVSHRMVIMTLPIVAWAFGFLISASTGPGGDILLGSNWRTVLLLFCGLVPPLLYIYVRVNANLFSRDRPAPGGGKPRPRTR</sequence>
<organism evidence="2 3">
    <name type="scientific">Nocardia callitridis</name>
    <dbReference type="NCBI Taxonomy" id="648753"/>
    <lineage>
        <taxon>Bacteria</taxon>
        <taxon>Bacillati</taxon>
        <taxon>Actinomycetota</taxon>
        <taxon>Actinomycetes</taxon>
        <taxon>Mycobacteriales</taxon>
        <taxon>Nocardiaceae</taxon>
        <taxon>Nocardia</taxon>
    </lineage>
</organism>
<accession>A0ABP9JRD7</accession>
<gene>
    <name evidence="2" type="ORF">GCM10023318_02590</name>
</gene>
<keyword evidence="1" id="KW-1133">Transmembrane helix</keyword>
<evidence type="ECO:0000313" key="2">
    <source>
        <dbReference type="EMBL" id="GAA5042379.1"/>
    </source>
</evidence>
<protein>
    <recommendedName>
        <fullName evidence="4">Facilitated glucose transporter</fullName>
    </recommendedName>
</protein>
<feature type="transmembrane region" description="Helical" evidence="1">
    <location>
        <begin position="118"/>
        <end position="137"/>
    </location>
</feature>
<name>A0ABP9JRD7_9NOCA</name>